<proteinExistence type="predicted"/>
<feature type="compositionally biased region" description="Polar residues" evidence="1">
    <location>
        <begin position="8"/>
        <end position="22"/>
    </location>
</feature>
<dbReference type="PANTHER" id="PTHR38110:SF1">
    <property type="entry name" value="THIOESTERASE DOMAIN-CONTAINING PROTEIN"/>
    <property type="match status" value="1"/>
</dbReference>
<protein>
    <recommendedName>
        <fullName evidence="2">Acyl-CoA thioesterase-like N-terminal HotDog domain-containing protein</fullName>
    </recommendedName>
</protein>
<dbReference type="Gene3D" id="2.40.160.210">
    <property type="entry name" value="Acyl-CoA thioesterase, double hotdog domain"/>
    <property type="match status" value="1"/>
</dbReference>
<feature type="domain" description="Acyl-CoA thioesterase-like N-terminal HotDog" evidence="2">
    <location>
        <begin position="68"/>
        <end position="149"/>
    </location>
</feature>
<dbReference type="EMBL" id="LK056681">
    <property type="protein sequence ID" value="CDU25007.1"/>
    <property type="molecule type" value="Genomic_DNA"/>
</dbReference>
<reference evidence="3" key="1">
    <citation type="submission" date="2014-06" db="EMBL/GenBank/DDBJ databases">
        <authorList>
            <person name="Ju J."/>
            <person name="Zhang J."/>
        </authorList>
    </citation>
    <scope>NUCLEOTIDE SEQUENCE</scope>
    <source>
        <strain evidence="3">SscI8</strain>
    </source>
</reference>
<feature type="region of interest" description="Disordered" evidence="1">
    <location>
        <begin position="1"/>
        <end position="30"/>
    </location>
</feature>
<sequence length="387" mass="43169">MQVDSKLEPTTAQASPQASQEHASTDYVHSFDEATEVQRLESAPESLAAVASAKPSDSTAWYKVNILPGWSTTSQMPHGGFLASLLLAALLKHQSAGQHPDPYTLTYDFLKVLSPGEAFISVTNLRKVSGNFTSIVADLYQSRAGKALQGVSVRGTFADRSKQTGPTVAPLHYGPITKLEDTPVPHPVSWYLPPDQLLITRNADMLTQLETQRRPFTDYYLRFHPNDIDTPQQEDFSEDHATSPAPSDNYYCKGSRILPLRSANARRIDVKSIPMFGDYRRPAYENVIKKDATHPRDVPTRKWAFPTLEYTVRFLAKVPEDTEWVSVQCRETILDGRIVSDVLMSTEKEKLPIAVCQIDSIMFDMRWYLASLGPSAKPPQSAEPSQL</sequence>
<evidence type="ECO:0000259" key="2">
    <source>
        <dbReference type="Pfam" id="PF13622"/>
    </source>
</evidence>
<dbReference type="InterPro" id="IPR052389">
    <property type="entry name" value="Sec_Metab_Biosynth-Assoc"/>
</dbReference>
<dbReference type="Pfam" id="PF13622">
    <property type="entry name" value="4HBT_3"/>
    <property type="match status" value="1"/>
</dbReference>
<accession>A0A127ZH86</accession>
<dbReference type="PANTHER" id="PTHR38110">
    <property type="entry name" value="CHROMOSOME 23, WHOLE GENOME SHOTGUN SEQUENCE"/>
    <property type="match status" value="1"/>
</dbReference>
<dbReference type="InterPro" id="IPR049449">
    <property type="entry name" value="TesB_ACOT8-like_N"/>
</dbReference>
<evidence type="ECO:0000256" key="1">
    <source>
        <dbReference type="SAM" id="MobiDB-lite"/>
    </source>
</evidence>
<organism evidence="3">
    <name type="scientific">Sporisorium scitamineum</name>
    <dbReference type="NCBI Taxonomy" id="49012"/>
    <lineage>
        <taxon>Eukaryota</taxon>
        <taxon>Fungi</taxon>
        <taxon>Dikarya</taxon>
        <taxon>Basidiomycota</taxon>
        <taxon>Ustilaginomycotina</taxon>
        <taxon>Ustilaginomycetes</taxon>
        <taxon>Ustilaginales</taxon>
        <taxon>Ustilaginaceae</taxon>
        <taxon>Sporisorium</taxon>
    </lineage>
</organism>
<name>A0A127ZH86_9BASI</name>
<dbReference type="OrthoDB" id="2532955at2759"/>
<evidence type="ECO:0000313" key="3">
    <source>
        <dbReference type="EMBL" id="CDU25007.1"/>
    </source>
</evidence>
<gene>
    <name evidence="3" type="ORF">SPSC_04840</name>
</gene>
<dbReference type="InterPro" id="IPR042171">
    <property type="entry name" value="Acyl-CoA_hotdog"/>
</dbReference>
<dbReference type="AlphaFoldDB" id="A0A127ZH86"/>